<dbReference type="Pfam" id="PF09113">
    <property type="entry name" value="N-glycanase_C"/>
    <property type="match status" value="1"/>
</dbReference>
<dbReference type="InterPro" id="IPR014784">
    <property type="entry name" value="Cu2_ascorb_mOase-like_C"/>
</dbReference>
<evidence type="ECO:0000256" key="2">
    <source>
        <dbReference type="SAM" id="SignalP"/>
    </source>
</evidence>
<feature type="domain" description="Peptide-N-glycosidase F N-terminal" evidence="3">
    <location>
        <begin position="312"/>
        <end position="542"/>
    </location>
</feature>
<dbReference type="InterPro" id="IPR053251">
    <property type="entry name" value="N-glycanase"/>
</dbReference>
<comment type="caution">
    <text evidence="4">The sequence shown here is derived from an EMBL/GenBank/DDBJ whole genome shotgun (WGS) entry which is preliminary data.</text>
</comment>
<proteinExistence type="predicted"/>
<evidence type="ECO:0000313" key="4">
    <source>
        <dbReference type="EMBL" id="KAK9859341.1"/>
    </source>
</evidence>
<dbReference type="InterPro" id="IPR015196">
    <property type="entry name" value="PngaseF_N"/>
</dbReference>
<feature type="signal peptide" evidence="2">
    <location>
        <begin position="1"/>
        <end position="19"/>
    </location>
</feature>
<dbReference type="PANTHER" id="PTHR39319:SF1">
    <property type="entry name" value="SI:DKEY-256H2.1"/>
    <property type="match status" value="1"/>
</dbReference>
<reference evidence="4 5" key="1">
    <citation type="journal article" date="2024" name="Nat. Commun.">
        <title>Phylogenomics reveals the evolutionary origins of lichenization in chlorophyte algae.</title>
        <authorList>
            <person name="Puginier C."/>
            <person name="Libourel C."/>
            <person name="Otte J."/>
            <person name="Skaloud P."/>
            <person name="Haon M."/>
            <person name="Grisel S."/>
            <person name="Petersen M."/>
            <person name="Berrin J.G."/>
            <person name="Delaux P.M."/>
            <person name="Dal Grande F."/>
            <person name="Keller J."/>
        </authorList>
    </citation>
    <scope>NUCLEOTIDE SEQUENCE [LARGE SCALE GENOMIC DNA]</scope>
    <source>
        <strain evidence="4 5">SAG 2523</strain>
    </source>
</reference>
<feature type="chain" id="PRO_5043957268" description="Peptide-N-glycosidase F N-terminal domain-containing protein" evidence="2">
    <location>
        <begin position="20"/>
        <end position="1048"/>
    </location>
</feature>
<dbReference type="Proteomes" id="UP001485043">
    <property type="component" value="Unassembled WGS sequence"/>
</dbReference>
<sequence>MIRAVAGVLALSCLRGLGADFAPDQPVVEIPIETLEGAFLLSSPDTHRPAVIVAVDLEDASSRWMWQNAKSKFDFVAKLPNVDCIFISYSDKDEAVMDAWPSSQHIIKAHVPGAEALTMQRLDPAFEWLPWPGPRTPIPLALVQHDACQDPWSSDVAGHAALVIPTSPAQVPYSNGNDTLRCSYARMIQLAQAAKAAAVLVASQPGHDVVQMICNGPGECSLPLVKPATMIGYDDAAKLRDIIMQSASGNGQVAISFADEQVPGYYAALDEERRLQEVGWQKFPTLMHVVWEAQWLVYMQELRQRLAFPALIVPVFQDVVMHGEHGTAAEVTIPDKVFDGDYNILHLDFALGCPGSRDVDCPIWDHVVQLFVCCDDPVGLPCEPCPTTVWAAPNRSYSEGPLSLSEDPNAGPMASPTEWPLPVGHMPFNPAWQGGDHVLEMHNASTAIDANTSSLSGISTSAAHRRRLQSTGMSSRDGQVESDLPGCGRELGRWITPFRRRIGRWLTDVTPLLGLLSSSRCHFHIQTAPWALPWKPSLNLRFSHASLDYQSSVKAQGRPRTRTIKLFEGGTFVADYNSRRSPVEVTTPAGLVKAVIAAVITGHGSDENNCAEFCPTSHHFSVNGHEHLVNFTNAGTTWGCADQVPLGVEPNEHGTWQYGRNGWCDGQQVNPTVFDVTEEVANDGKLNNITYKGLFRVVAKAGVPVGTEIKMLIGNRWKDVGSCTPLPGGDIKFKVLYTHGMAGQHGRATSSSGKAQENIHHLDSHLSGASNVSIIMEAKKSLESHTSDYEAAFQVVQRSLQLLSQQSSRTKWVFASVGNRSARVFHIQIANKVVTRMAVTDRLPLSASADSPGLMALLRLHSTPADLLGWLPSTAALPTDLQLGGQQVGQLHNLMPADKPSTGSSQVVAGVVETPQGSINVYCKTSPSVEDEISALKVLQTHNIHGVAAFRGQTRDKHNRLWLIATPVERSTLHTSFLPPADLRRLILKVATTVETLAEVGLFHSDISANILETGDLIDFQTVWHAQSLIFCESRAVDVRSFKSCFEA</sequence>
<accession>A0AAW1SUD7</accession>
<dbReference type="AlphaFoldDB" id="A0AAW1SUD7"/>
<keyword evidence="5" id="KW-1185">Reference proteome</keyword>
<dbReference type="InterPro" id="IPR015197">
    <property type="entry name" value="PngaseF_C"/>
</dbReference>
<protein>
    <recommendedName>
        <fullName evidence="3">Peptide-N-glycosidase F N-terminal domain-containing protein</fullName>
    </recommendedName>
</protein>
<evidence type="ECO:0000259" key="3">
    <source>
        <dbReference type="SMART" id="SM01290"/>
    </source>
</evidence>
<organism evidence="4 5">
    <name type="scientific">Apatococcus fuscideae</name>
    <dbReference type="NCBI Taxonomy" id="2026836"/>
    <lineage>
        <taxon>Eukaryota</taxon>
        <taxon>Viridiplantae</taxon>
        <taxon>Chlorophyta</taxon>
        <taxon>core chlorophytes</taxon>
        <taxon>Trebouxiophyceae</taxon>
        <taxon>Chlorellales</taxon>
        <taxon>Chlorellaceae</taxon>
        <taxon>Apatococcus</taxon>
    </lineage>
</organism>
<dbReference type="EMBL" id="JALJOV010000885">
    <property type="protein sequence ID" value="KAK9859341.1"/>
    <property type="molecule type" value="Genomic_DNA"/>
</dbReference>
<dbReference type="Gene3D" id="3.50.30.30">
    <property type="match status" value="1"/>
</dbReference>
<evidence type="ECO:0000256" key="1">
    <source>
        <dbReference type="ARBA" id="ARBA00023157"/>
    </source>
</evidence>
<dbReference type="SMART" id="SM01290">
    <property type="entry name" value="N-glycanase_N"/>
    <property type="match status" value="1"/>
</dbReference>
<dbReference type="SUPFAM" id="SSF49742">
    <property type="entry name" value="PHM/PNGase F"/>
    <property type="match status" value="1"/>
</dbReference>
<dbReference type="Gene3D" id="2.60.120.230">
    <property type="match status" value="1"/>
</dbReference>
<name>A0AAW1SUD7_9CHLO</name>
<dbReference type="GO" id="GO:0016715">
    <property type="term" value="F:oxidoreductase activity, acting on paired donors, with incorporation or reduction of molecular oxygen, reduced ascorbate as one donor, and incorporation of one atom of oxygen"/>
    <property type="evidence" value="ECO:0007669"/>
    <property type="project" value="InterPro"/>
</dbReference>
<keyword evidence="2" id="KW-0732">Signal</keyword>
<evidence type="ECO:0000313" key="5">
    <source>
        <dbReference type="Proteomes" id="UP001485043"/>
    </source>
</evidence>
<keyword evidence="1" id="KW-1015">Disulfide bond</keyword>
<dbReference type="InterPro" id="IPR008977">
    <property type="entry name" value="PHM/PNGase_F_dom_sf"/>
</dbReference>
<gene>
    <name evidence="4" type="ORF">WJX84_003190</name>
</gene>
<dbReference type="PANTHER" id="PTHR39319">
    <property type="entry name" value="SI:DKEY-256H2.1"/>
    <property type="match status" value="1"/>
</dbReference>
<dbReference type="Pfam" id="PF09112">
    <property type="entry name" value="N-glycanase_N"/>
    <property type="match status" value="1"/>
</dbReference>